<dbReference type="EMBL" id="LZPO01044441">
    <property type="protein sequence ID" value="OBS74335.1"/>
    <property type="molecule type" value="Genomic_DNA"/>
</dbReference>
<evidence type="ECO:0000256" key="6">
    <source>
        <dbReference type="RuleBase" id="RU368066"/>
    </source>
</evidence>
<dbReference type="Pfam" id="PF04515">
    <property type="entry name" value="Choline_transpo"/>
    <property type="match status" value="1"/>
</dbReference>
<comment type="function">
    <text evidence="6">Choline transporter.</text>
</comment>
<comment type="caution">
    <text evidence="6">Lacks conserved residue(s) required for the propagation of feature annotation.</text>
</comment>
<dbReference type="STRING" id="56216.A0A1A6H902"/>
<reference evidence="7 8" key="1">
    <citation type="submission" date="2016-06" db="EMBL/GenBank/DDBJ databases">
        <title>The Draft Genome Sequence and Annotation of the Desert Woodrat Neotoma lepida.</title>
        <authorList>
            <person name="Campbell M."/>
            <person name="Oakeson K.F."/>
            <person name="Yandell M."/>
            <person name="Halpert J.R."/>
            <person name="Dearing D."/>
        </authorList>
    </citation>
    <scope>NUCLEOTIDE SEQUENCE [LARGE SCALE GENOMIC DNA]</scope>
    <source>
        <strain evidence="7">417</strain>
        <tissue evidence="7">Liver</tissue>
    </source>
</reference>
<dbReference type="GO" id="GO:0015101">
    <property type="term" value="F:organic cation transmembrane transporter activity"/>
    <property type="evidence" value="ECO:0007669"/>
    <property type="project" value="UniProtKB-ARBA"/>
</dbReference>
<keyword evidence="3 6" id="KW-0812">Transmembrane</keyword>
<evidence type="ECO:0000256" key="2">
    <source>
        <dbReference type="ARBA" id="ARBA00007168"/>
    </source>
</evidence>
<dbReference type="PANTHER" id="PTHR12385">
    <property type="entry name" value="CHOLINE TRANSPORTER-LIKE (SLC FAMILY 44)"/>
    <property type="match status" value="1"/>
</dbReference>
<proteinExistence type="inferred from homology"/>
<gene>
    <name evidence="7" type="ORF">A6R68_15125</name>
</gene>
<evidence type="ECO:0000313" key="7">
    <source>
        <dbReference type="EMBL" id="OBS74335.1"/>
    </source>
</evidence>
<protein>
    <recommendedName>
        <fullName evidence="6">Choline transporter-like protein</fullName>
    </recommendedName>
</protein>
<dbReference type="GO" id="GO:0005886">
    <property type="term" value="C:plasma membrane"/>
    <property type="evidence" value="ECO:0007669"/>
    <property type="project" value="UniProtKB-SubCell"/>
</dbReference>
<comment type="caution">
    <text evidence="7">The sequence shown here is derived from an EMBL/GenBank/DDBJ whole genome shotgun (WGS) entry which is preliminary data.</text>
</comment>
<accession>A0A1A6H902</accession>
<comment type="subcellular location">
    <subcellularLocation>
        <location evidence="6">Cell membrane</location>
        <topology evidence="6">Multi-pass membrane protein</topology>
    </subcellularLocation>
    <subcellularLocation>
        <location evidence="1">Membrane</location>
        <topology evidence="1">Multi-pass membrane protein</topology>
    </subcellularLocation>
</comment>
<keyword evidence="5 6" id="KW-0472">Membrane</keyword>
<feature type="non-terminal residue" evidence="7">
    <location>
        <position position="1"/>
    </location>
</feature>
<feature type="transmembrane region" description="Helical" evidence="6">
    <location>
        <begin position="24"/>
        <end position="46"/>
    </location>
</feature>
<dbReference type="PANTHER" id="PTHR12385:SF13">
    <property type="entry name" value="CHOLINE TRANSPORTER-LIKE PROTEIN 3"/>
    <property type="match status" value="1"/>
</dbReference>
<sequence length="124" mass="14111">VLVVCFTVFGGLMAFNYNRALQVWAIPLLLVAFFAYLVAHSFLSVFETVLDILFLCFAVDLETNDGSSEKPYFMHPEFLERFMGQQGQDGQSLFNLCNPQDVITYGPTLSVKNQHLIQARRFGY</sequence>
<dbReference type="Proteomes" id="UP000092124">
    <property type="component" value="Unassembled WGS sequence"/>
</dbReference>
<organism evidence="7 8">
    <name type="scientific">Neotoma lepida</name>
    <name type="common">Desert woodrat</name>
    <dbReference type="NCBI Taxonomy" id="56216"/>
    <lineage>
        <taxon>Eukaryota</taxon>
        <taxon>Metazoa</taxon>
        <taxon>Chordata</taxon>
        <taxon>Craniata</taxon>
        <taxon>Vertebrata</taxon>
        <taxon>Euteleostomi</taxon>
        <taxon>Mammalia</taxon>
        <taxon>Eutheria</taxon>
        <taxon>Euarchontoglires</taxon>
        <taxon>Glires</taxon>
        <taxon>Rodentia</taxon>
        <taxon>Myomorpha</taxon>
        <taxon>Muroidea</taxon>
        <taxon>Cricetidae</taxon>
        <taxon>Neotominae</taxon>
        <taxon>Neotoma</taxon>
    </lineage>
</organism>
<evidence type="ECO:0000313" key="8">
    <source>
        <dbReference type="Proteomes" id="UP000092124"/>
    </source>
</evidence>
<keyword evidence="8" id="KW-1185">Reference proteome</keyword>
<evidence type="ECO:0000256" key="1">
    <source>
        <dbReference type="ARBA" id="ARBA00004141"/>
    </source>
</evidence>
<keyword evidence="4 6" id="KW-1133">Transmembrane helix</keyword>
<dbReference type="InterPro" id="IPR007603">
    <property type="entry name" value="Choline_transptr-like"/>
</dbReference>
<dbReference type="AlphaFoldDB" id="A0A1A6H902"/>
<comment type="similarity">
    <text evidence="2 6">Belongs to the CTL (choline transporter-like) family.</text>
</comment>
<name>A0A1A6H902_NEOLE</name>
<evidence type="ECO:0000256" key="5">
    <source>
        <dbReference type="ARBA" id="ARBA00023136"/>
    </source>
</evidence>
<evidence type="ECO:0000256" key="3">
    <source>
        <dbReference type="ARBA" id="ARBA00022692"/>
    </source>
</evidence>
<evidence type="ECO:0000256" key="4">
    <source>
        <dbReference type="ARBA" id="ARBA00022989"/>
    </source>
</evidence>
<dbReference type="OrthoDB" id="420519at2759"/>